<reference evidence="1 2" key="1">
    <citation type="submission" date="2016-10" db="EMBL/GenBank/DDBJ databases">
        <authorList>
            <person name="de Groot N.N."/>
        </authorList>
    </citation>
    <scope>NUCLEOTIDE SEQUENCE [LARGE SCALE GENOMIC DNA]</scope>
    <source>
        <strain evidence="1 2">Vu-144</strain>
    </source>
</reference>
<dbReference type="STRING" id="551991.SAMN05192529_13329"/>
<gene>
    <name evidence="1" type="ORF">SAMN05192529_13329</name>
</gene>
<dbReference type="InterPro" id="IPR036567">
    <property type="entry name" value="RHF-like"/>
</dbReference>
<dbReference type="Proteomes" id="UP000199041">
    <property type="component" value="Unassembled WGS sequence"/>
</dbReference>
<organism evidence="1 2">
    <name type="scientific">Arachidicoccus rhizosphaerae</name>
    <dbReference type="NCBI Taxonomy" id="551991"/>
    <lineage>
        <taxon>Bacteria</taxon>
        <taxon>Pseudomonadati</taxon>
        <taxon>Bacteroidota</taxon>
        <taxon>Chitinophagia</taxon>
        <taxon>Chitinophagales</taxon>
        <taxon>Chitinophagaceae</taxon>
        <taxon>Arachidicoccus</taxon>
    </lineage>
</organism>
<evidence type="ECO:0000313" key="1">
    <source>
        <dbReference type="EMBL" id="SEA61460.1"/>
    </source>
</evidence>
<dbReference type="CDD" id="cd00552">
    <property type="entry name" value="RaiA"/>
    <property type="match status" value="1"/>
</dbReference>
<dbReference type="AlphaFoldDB" id="A0A1H4CMB3"/>
<proteinExistence type="predicted"/>
<dbReference type="NCBIfam" id="TIGR00741">
    <property type="entry name" value="yfiA"/>
    <property type="match status" value="1"/>
</dbReference>
<sequence>MNVNIQTVHFVADQKLTDYVSKKVEKLTTFHDKIIKVDVFLKLDNVVHNIKDKIVEINVHVPKHKFFIKSCSKSFEESFDIALDSMANQVKRHKEKLAAA</sequence>
<dbReference type="SUPFAM" id="SSF69754">
    <property type="entry name" value="Ribosome binding protein Y (YfiA homologue)"/>
    <property type="match status" value="1"/>
</dbReference>
<name>A0A1H4CMB3_9BACT</name>
<dbReference type="OrthoDB" id="9808702at2"/>
<dbReference type="RefSeq" id="WP_091401174.1">
    <property type="nucleotide sequence ID" value="NZ_FNQY01000033.1"/>
</dbReference>
<dbReference type="InterPro" id="IPR003489">
    <property type="entry name" value="RHF/RaiA"/>
</dbReference>
<dbReference type="EMBL" id="FNQY01000033">
    <property type="protein sequence ID" value="SEA61460.1"/>
    <property type="molecule type" value="Genomic_DNA"/>
</dbReference>
<protein>
    <submittedName>
        <fullName evidence="1">Putative sigma-54 modulation protein</fullName>
    </submittedName>
</protein>
<dbReference type="Pfam" id="PF02482">
    <property type="entry name" value="Ribosomal_S30AE"/>
    <property type="match status" value="1"/>
</dbReference>
<evidence type="ECO:0000313" key="2">
    <source>
        <dbReference type="Proteomes" id="UP000199041"/>
    </source>
</evidence>
<accession>A0A1H4CMB3</accession>
<dbReference type="Gene3D" id="3.30.160.100">
    <property type="entry name" value="Ribosome hibernation promotion factor-like"/>
    <property type="match status" value="1"/>
</dbReference>
<keyword evidence="2" id="KW-1185">Reference proteome</keyword>